<dbReference type="EMBL" id="JAUEPT010000128">
    <property type="protein sequence ID" value="KAK0430928.1"/>
    <property type="molecule type" value="Genomic_DNA"/>
</dbReference>
<gene>
    <name evidence="1" type="ORF">EV421DRAFT_1720997</name>
</gene>
<protein>
    <submittedName>
        <fullName evidence="1">Uncharacterized protein</fullName>
    </submittedName>
</protein>
<sequence>MLKTSTDLLLVVHVEWLKSHARMHWWHEELVMVKTEMARTLVSLEHNVCDWERRHNGMEGLEGDADLQEGQHAYAESQATTWRRLAVSFQVKWLQSWAAISALQPPQTVDKAIEREATEEAGGLKADVEMPEMP</sequence>
<evidence type="ECO:0000313" key="1">
    <source>
        <dbReference type="EMBL" id="KAK0430928.1"/>
    </source>
</evidence>
<keyword evidence="2" id="KW-1185">Reference proteome</keyword>
<accession>A0AA39IV03</accession>
<dbReference type="AlphaFoldDB" id="A0AA39IV03"/>
<organism evidence="1 2">
    <name type="scientific">Armillaria borealis</name>
    <dbReference type="NCBI Taxonomy" id="47425"/>
    <lineage>
        <taxon>Eukaryota</taxon>
        <taxon>Fungi</taxon>
        <taxon>Dikarya</taxon>
        <taxon>Basidiomycota</taxon>
        <taxon>Agaricomycotina</taxon>
        <taxon>Agaricomycetes</taxon>
        <taxon>Agaricomycetidae</taxon>
        <taxon>Agaricales</taxon>
        <taxon>Marasmiineae</taxon>
        <taxon>Physalacriaceae</taxon>
        <taxon>Armillaria</taxon>
    </lineage>
</organism>
<proteinExistence type="predicted"/>
<dbReference type="Proteomes" id="UP001175226">
    <property type="component" value="Unassembled WGS sequence"/>
</dbReference>
<name>A0AA39IV03_9AGAR</name>
<comment type="caution">
    <text evidence="1">The sequence shown here is derived from an EMBL/GenBank/DDBJ whole genome shotgun (WGS) entry which is preliminary data.</text>
</comment>
<reference evidence="1" key="1">
    <citation type="submission" date="2023-06" db="EMBL/GenBank/DDBJ databases">
        <authorList>
            <consortium name="Lawrence Berkeley National Laboratory"/>
            <person name="Ahrendt S."/>
            <person name="Sahu N."/>
            <person name="Indic B."/>
            <person name="Wong-Bajracharya J."/>
            <person name="Merenyi Z."/>
            <person name="Ke H.-M."/>
            <person name="Monk M."/>
            <person name="Kocsube S."/>
            <person name="Drula E."/>
            <person name="Lipzen A."/>
            <person name="Balint B."/>
            <person name="Henrissat B."/>
            <person name="Andreopoulos B."/>
            <person name="Martin F.M."/>
            <person name="Harder C.B."/>
            <person name="Rigling D."/>
            <person name="Ford K.L."/>
            <person name="Foster G.D."/>
            <person name="Pangilinan J."/>
            <person name="Papanicolaou A."/>
            <person name="Barry K."/>
            <person name="LaButti K."/>
            <person name="Viragh M."/>
            <person name="Koriabine M."/>
            <person name="Yan M."/>
            <person name="Riley R."/>
            <person name="Champramary S."/>
            <person name="Plett K.L."/>
            <person name="Tsai I.J."/>
            <person name="Slot J."/>
            <person name="Sipos G."/>
            <person name="Plett J."/>
            <person name="Nagy L.G."/>
            <person name="Grigoriev I.V."/>
        </authorList>
    </citation>
    <scope>NUCLEOTIDE SEQUENCE</scope>
    <source>
        <strain evidence="1">FPL87.14</strain>
    </source>
</reference>
<evidence type="ECO:0000313" key="2">
    <source>
        <dbReference type="Proteomes" id="UP001175226"/>
    </source>
</evidence>